<dbReference type="SUPFAM" id="SSF75625">
    <property type="entry name" value="YebC-like"/>
    <property type="match status" value="1"/>
</dbReference>
<dbReference type="EMBL" id="JBBJCI010000109">
    <property type="protein sequence ID" value="KAK7248298.1"/>
    <property type="molecule type" value="Genomic_DNA"/>
</dbReference>
<dbReference type="PANTHER" id="PTHR12532">
    <property type="entry name" value="TRANSLATIONAL ACTIVATOR OF CYTOCHROME C OXIDASE 1"/>
    <property type="match status" value="1"/>
</dbReference>
<dbReference type="InterPro" id="IPR026564">
    <property type="entry name" value="Transcrip_reg_TACO1-like_dom3"/>
</dbReference>
<feature type="domain" description="TACO1/YebC-like N-terminal" evidence="4">
    <location>
        <begin position="42"/>
        <end position="112"/>
    </location>
</feature>
<dbReference type="InterPro" id="IPR002876">
    <property type="entry name" value="Transcrip_reg_TACO1-like"/>
</dbReference>
<dbReference type="HAMAP" id="MF_00693">
    <property type="entry name" value="Transcrip_reg_TACO1"/>
    <property type="match status" value="1"/>
</dbReference>
<feature type="signal peptide" evidence="2">
    <location>
        <begin position="1"/>
        <end position="18"/>
    </location>
</feature>
<organism evidence="5 6">
    <name type="scientific">Aureococcus anophagefferens</name>
    <name type="common">Harmful bloom alga</name>
    <dbReference type="NCBI Taxonomy" id="44056"/>
    <lineage>
        <taxon>Eukaryota</taxon>
        <taxon>Sar</taxon>
        <taxon>Stramenopiles</taxon>
        <taxon>Ochrophyta</taxon>
        <taxon>Pelagophyceae</taxon>
        <taxon>Pelagomonadales</taxon>
        <taxon>Pelagomonadaceae</taxon>
        <taxon>Aureococcus</taxon>
    </lineage>
</organism>
<accession>A0ABR1G542</accession>
<dbReference type="Proteomes" id="UP001363151">
    <property type="component" value="Unassembled WGS sequence"/>
</dbReference>
<proteinExistence type="inferred from homology"/>
<comment type="caution">
    <text evidence="5">The sequence shown here is derived from an EMBL/GenBank/DDBJ whole genome shotgun (WGS) entry which is preliminary data.</text>
</comment>
<reference evidence="5 6" key="1">
    <citation type="submission" date="2024-03" db="EMBL/GenBank/DDBJ databases">
        <title>Aureococcus anophagefferens CCMP1851 and Kratosvirus quantuckense: Draft genome of a second virus-susceptible host strain in the model system.</title>
        <authorList>
            <person name="Chase E."/>
            <person name="Truchon A.R."/>
            <person name="Schepens W."/>
            <person name="Wilhelm S.W."/>
        </authorList>
    </citation>
    <scope>NUCLEOTIDE SEQUENCE [LARGE SCALE GENOMIC DNA]</scope>
    <source>
        <strain evidence="5 6">CCMP1851</strain>
    </source>
</reference>
<sequence>MGSAYVLAALALAAGANALVPTKSFAPTAARAAPATVTMMGRKFENNKLKMAKTAAAYTKKASLIGKKIKVAVRAGGPDPDSNRALGLIIKEAQALNVKREIVDRNIKAASEGKDGADFKELTYELYLHGGAGVVINALSDNNNRAFSDVGTVVKKANLKLAESGSVLHNFLKKGRITVNADLDEDAAIELALEADVDEVEVVAPDADMRSDGEEVKSVVLVEPGDLGAMQSALSDAGYACVGNLVHEPIAGTLVECGEDDLEKNLLVLDKLAEVDDVDTVEHNILFAAD</sequence>
<evidence type="ECO:0000256" key="2">
    <source>
        <dbReference type="SAM" id="SignalP"/>
    </source>
</evidence>
<evidence type="ECO:0000313" key="5">
    <source>
        <dbReference type="EMBL" id="KAK7248298.1"/>
    </source>
</evidence>
<gene>
    <name evidence="5" type="ORF">SO694_0022002</name>
</gene>
<evidence type="ECO:0000259" key="3">
    <source>
        <dbReference type="Pfam" id="PF01709"/>
    </source>
</evidence>
<dbReference type="Gene3D" id="3.30.70.980">
    <property type="match status" value="2"/>
</dbReference>
<evidence type="ECO:0000256" key="1">
    <source>
        <dbReference type="ARBA" id="ARBA00008724"/>
    </source>
</evidence>
<dbReference type="InterPro" id="IPR048300">
    <property type="entry name" value="TACO1_YebC-like_2nd/3rd_dom"/>
</dbReference>
<keyword evidence="6" id="KW-1185">Reference proteome</keyword>
<comment type="similarity">
    <text evidence="1">Belongs to the TACO1 family.</text>
</comment>
<feature type="chain" id="PRO_5045082752" evidence="2">
    <location>
        <begin position="19"/>
        <end position="290"/>
    </location>
</feature>
<dbReference type="PANTHER" id="PTHR12532:SF0">
    <property type="entry name" value="TRANSLATIONAL ACTIVATOR OF CYTOCHROME C OXIDASE 1"/>
    <property type="match status" value="1"/>
</dbReference>
<dbReference type="InterPro" id="IPR029072">
    <property type="entry name" value="YebC-like"/>
</dbReference>
<dbReference type="Gene3D" id="1.10.10.200">
    <property type="match status" value="1"/>
</dbReference>
<keyword evidence="2" id="KW-0732">Signal</keyword>
<dbReference type="Pfam" id="PF20772">
    <property type="entry name" value="TACO1_YebC_N"/>
    <property type="match status" value="1"/>
</dbReference>
<evidence type="ECO:0000313" key="6">
    <source>
        <dbReference type="Proteomes" id="UP001363151"/>
    </source>
</evidence>
<feature type="domain" description="TACO1/YebC-like second and third" evidence="3">
    <location>
        <begin position="119"/>
        <end position="285"/>
    </location>
</feature>
<name>A0ABR1G542_AURAN</name>
<dbReference type="Pfam" id="PF01709">
    <property type="entry name" value="Transcrip_reg"/>
    <property type="match status" value="1"/>
</dbReference>
<dbReference type="InterPro" id="IPR049083">
    <property type="entry name" value="TACO1_YebC_N"/>
</dbReference>
<dbReference type="InterPro" id="IPR017856">
    <property type="entry name" value="Integrase-like_N"/>
</dbReference>
<evidence type="ECO:0000259" key="4">
    <source>
        <dbReference type="Pfam" id="PF20772"/>
    </source>
</evidence>
<protein>
    <submittedName>
        <fullName evidence="5">Translational activator of cytochrome c oxidase</fullName>
    </submittedName>
</protein>